<evidence type="ECO:0000313" key="4">
    <source>
        <dbReference type="Proteomes" id="UP001138997"/>
    </source>
</evidence>
<feature type="transmembrane region" description="Helical" evidence="2">
    <location>
        <begin position="35"/>
        <end position="56"/>
    </location>
</feature>
<name>A0A9X1N937_9ACTN</name>
<dbReference type="EMBL" id="JAJOMB010000001">
    <property type="protein sequence ID" value="MCD5309539.1"/>
    <property type="molecule type" value="Genomic_DNA"/>
</dbReference>
<feature type="transmembrane region" description="Helical" evidence="2">
    <location>
        <begin position="62"/>
        <end position="86"/>
    </location>
</feature>
<sequence>MKNDSPIGITDVLIWLSGGDRETLDRSPADRARHIGYGSMFLATAAFAAVSGAVALSMTMDVGPVAATVAGVAWGLLILAIDRMLVLSMTRTKGFRGFCVSLGTAALRIGMALVLGAVVSTPLVLRIFQPEIETEIKVMHAEEAAAFKDQLDADSRFSGIPALQQQIAQQQAIVDAGPSASPESDPAVKTARAALATAQAAYDEAEEAVVCEIEGTCGTGRRGAGIAYDEKVRIRQNAASDLRAARADLQTALATAGSTSLQRSRNQVASAREQLETDREELADLKADKTAAERAQRSTLADADGLMARLEALHRLLDKKPALASAHWLLMALFMIIETLPVLTKTLQLLAPRSLYEYLSELRDADTLAQAREASDERREVERIRSEVTRAAENDLTERRIDLQKDVNAQVVAKQKEVTEAALNAWGEQVTAHTVEEVGRWVPPRTTVIDLD</sequence>
<gene>
    <name evidence="3" type="ORF">LR394_01400</name>
</gene>
<proteinExistence type="predicted"/>
<feature type="transmembrane region" description="Helical" evidence="2">
    <location>
        <begin position="98"/>
        <end position="119"/>
    </location>
</feature>
<keyword evidence="4" id="KW-1185">Reference proteome</keyword>
<keyword evidence="1" id="KW-0175">Coiled coil</keyword>
<evidence type="ECO:0000256" key="2">
    <source>
        <dbReference type="SAM" id="Phobius"/>
    </source>
</evidence>
<dbReference type="AlphaFoldDB" id="A0A9X1N937"/>
<keyword evidence="2" id="KW-0472">Membrane</keyword>
<organism evidence="3 4">
    <name type="scientific">Kineosporia babensis</name>
    <dbReference type="NCBI Taxonomy" id="499548"/>
    <lineage>
        <taxon>Bacteria</taxon>
        <taxon>Bacillati</taxon>
        <taxon>Actinomycetota</taxon>
        <taxon>Actinomycetes</taxon>
        <taxon>Kineosporiales</taxon>
        <taxon>Kineosporiaceae</taxon>
        <taxon>Kineosporia</taxon>
    </lineage>
</organism>
<keyword evidence="2" id="KW-1133">Transmembrane helix</keyword>
<protein>
    <submittedName>
        <fullName evidence="3">DUF4407 domain-containing protein</fullName>
    </submittedName>
</protein>
<dbReference type="RefSeq" id="WP_231438464.1">
    <property type="nucleotide sequence ID" value="NZ_JAJOMB010000001.1"/>
</dbReference>
<evidence type="ECO:0000256" key="1">
    <source>
        <dbReference type="SAM" id="Coils"/>
    </source>
</evidence>
<feature type="coiled-coil region" evidence="1">
    <location>
        <begin position="261"/>
        <end position="295"/>
    </location>
</feature>
<reference evidence="3" key="1">
    <citation type="submission" date="2021-11" db="EMBL/GenBank/DDBJ databases">
        <title>Streptomyces corallinus and Kineosporia corallina sp. nov., two new coral-derived marine actinobacteria.</title>
        <authorList>
            <person name="Buangrab K."/>
            <person name="Sutthacheep M."/>
            <person name="Yeemin T."/>
            <person name="Harunari E."/>
            <person name="Igarashi Y."/>
            <person name="Sripreechasak P."/>
            <person name="Kanchanasin P."/>
            <person name="Tanasupawat S."/>
            <person name="Phongsopitanun W."/>
        </authorList>
    </citation>
    <scope>NUCLEOTIDE SEQUENCE</scope>
    <source>
        <strain evidence="3">JCM 31032</strain>
    </source>
</reference>
<dbReference type="Pfam" id="PF14362">
    <property type="entry name" value="DUF4407"/>
    <property type="match status" value="1"/>
</dbReference>
<comment type="caution">
    <text evidence="3">The sequence shown here is derived from an EMBL/GenBank/DDBJ whole genome shotgun (WGS) entry which is preliminary data.</text>
</comment>
<keyword evidence="2" id="KW-0812">Transmembrane</keyword>
<evidence type="ECO:0000313" key="3">
    <source>
        <dbReference type="EMBL" id="MCD5309539.1"/>
    </source>
</evidence>
<dbReference type="Proteomes" id="UP001138997">
    <property type="component" value="Unassembled WGS sequence"/>
</dbReference>
<accession>A0A9X1N937</accession>
<dbReference type="InterPro" id="IPR025519">
    <property type="entry name" value="DUF4407"/>
</dbReference>